<dbReference type="PRINTS" id="PR00775">
    <property type="entry name" value="HEATSHOCK90"/>
</dbReference>
<dbReference type="Gene3D" id="3.40.50.1460">
    <property type="match status" value="1"/>
</dbReference>
<dbReference type="RefSeq" id="WP_342663732.1">
    <property type="nucleotide sequence ID" value="NZ_JBIAZU010000008.1"/>
</dbReference>
<feature type="domain" description="wHTH-Hsp90 Na associated" evidence="3">
    <location>
        <begin position="1086"/>
        <end position="1138"/>
    </location>
</feature>
<dbReference type="SUPFAM" id="SSF52129">
    <property type="entry name" value="Caspase-like"/>
    <property type="match status" value="1"/>
</dbReference>
<protein>
    <submittedName>
        <fullName evidence="4">Caspase family protein</fullName>
    </submittedName>
</protein>
<feature type="domain" description="wHTH-Hsp90 Na associated" evidence="3">
    <location>
        <begin position="1347"/>
        <end position="1399"/>
    </location>
</feature>
<feature type="domain" description="Peptidase C14 caspase" evidence="1">
    <location>
        <begin position="6"/>
        <end position="213"/>
    </location>
</feature>
<feature type="domain" description="wHTH-Hsp90 Na associated" evidence="3">
    <location>
        <begin position="1217"/>
        <end position="1269"/>
    </location>
</feature>
<feature type="domain" description="iHD-CE" evidence="2">
    <location>
        <begin position="260"/>
        <end position="635"/>
    </location>
</feature>
<dbReference type="Gene3D" id="3.30.565.10">
    <property type="entry name" value="Histidine kinase-like ATPase, C-terminal domain"/>
    <property type="match status" value="1"/>
</dbReference>
<evidence type="ECO:0000259" key="3">
    <source>
        <dbReference type="Pfam" id="PF24410"/>
    </source>
</evidence>
<proteinExistence type="predicted"/>
<dbReference type="InterPro" id="IPR056506">
    <property type="entry name" value="iHD-CE"/>
</dbReference>
<keyword evidence="5" id="KW-1185">Reference proteome</keyword>
<dbReference type="InterPro" id="IPR056507">
    <property type="entry name" value="wHTH-HSP90_Na-assoc"/>
</dbReference>
<dbReference type="PANTHER" id="PTHR22576">
    <property type="entry name" value="MUCOSA ASSOCIATED LYMPHOID TISSUE LYMPHOMA TRANSLOCATION PROTEIN 1/PARACASPASE"/>
    <property type="match status" value="1"/>
</dbReference>
<gene>
    <name evidence="4" type="ORF">ACFY35_42230</name>
</gene>
<feature type="domain" description="wHTH-Hsp90 Na associated" evidence="3">
    <location>
        <begin position="1607"/>
        <end position="1659"/>
    </location>
</feature>
<organism evidence="4 5">
    <name type="scientific">Paractinoplanes globisporus</name>
    <dbReference type="NCBI Taxonomy" id="113565"/>
    <lineage>
        <taxon>Bacteria</taxon>
        <taxon>Bacillati</taxon>
        <taxon>Actinomycetota</taxon>
        <taxon>Actinomycetes</taxon>
        <taxon>Micromonosporales</taxon>
        <taxon>Micromonosporaceae</taxon>
        <taxon>Paractinoplanes</taxon>
    </lineage>
</organism>
<dbReference type="Proteomes" id="UP001602245">
    <property type="component" value="Unassembled WGS sequence"/>
</dbReference>
<evidence type="ECO:0000313" key="4">
    <source>
        <dbReference type="EMBL" id="MFF5296094.1"/>
    </source>
</evidence>
<feature type="domain" description="wHTH-Hsp90 Na associated" evidence="3">
    <location>
        <begin position="1151"/>
        <end position="1204"/>
    </location>
</feature>
<dbReference type="SUPFAM" id="SSF55874">
    <property type="entry name" value="ATPase domain of HSP90 chaperone/DNA topoisomerase II/histidine kinase"/>
    <property type="match status" value="1"/>
</dbReference>
<accession>A0ABW6WS16</accession>
<dbReference type="Pfam" id="PF24401">
    <property type="entry name" value="iHD-CE"/>
    <property type="match status" value="1"/>
</dbReference>
<dbReference type="InterPro" id="IPR036890">
    <property type="entry name" value="HATPase_C_sf"/>
</dbReference>
<feature type="domain" description="wHTH-Hsp90 Na associated" evidence="3">
    <location>
        <begin position="1542"/>
        <end position="1594"/>
    </location>
</feature>
<feature type="domain" description="wHTH-Hsp90 Na associated" evidence="3">
    <location>
        <begin position="1282"/>
        <end position="1334"/>
    </location>
</feature>
<dbReference type="InterPro" id="IPR020575">
    <property type="entry name" value="Hsp90_N"/>
</dbReference>
<evidence type="ECO:0000313" key="5">
    <source>
        <dbReference type="Proteomes" id="UP001602245"/>
    </source>
</evidence>
<comment type="caution">
    <text evidence="4">The sequence shown here is derived from an EMBL/GenBank/DDBJ whole genome shotgun (WGS) entry which is preliminary data.</text>
</comment>
<dbReference type="EMBL" id="JBIAZU010000008">
    <property type="protein sequence ID" value="MFF5296094.1"/>
    <property type="molecule type" value="Genomic_DNA"/>
</dbReference>
<dbReference type="Pfam" id="PF24410">
    <property type="entry name" value="wHTH-HSP90_Na-assoc"/>
    <property type="match status" value="9"/>
</dbReference>
<name>A0ABW6WS16_9ACTN</name>
<sequence>MLNHPRRALLIGVTEYDDPAIDSLPFVADDLDDLSKALRSVGYEVERHPDHHGDRDRIDTAIEQFCRHAEPGQQLLIFLSGHGIHRDGHDYLLPSSADTTSRKFTERCLEIDFDGHIEESRCGDVLVVVDACREGVRLREKAGYSYVHAWSEQQRRRSAGRTIAYLYACSSGEMARWKETPDGTFSLFTRAFSRAITDDAVSGTLTAVREAVRVRLENLSAEWSVPLQKPNLDGDTAGCDRLVLVDRRVRAMASRGASAWRDRAAAHAVWDLVRPVPDSGRPGVDGLPGLAVLLRDAVAECAGTWSRRYEELRLDLSDDPWWDDEHAIRMHDRLSWVVKNVLNPGKLAEDDKPPLSPAEAAVLVLLPFAQQLHRAQCAVSFRSVLDDQGDEAADFRRFVGGEARIRRRLARLDKPDDQPFARAVRWGAYHRWLSQRPQVFRAPVVAECVLGVLDAPDGDAAELLREVITDARLARLLRALRTEPEAAGSSASAASAADALAGTEIPAGIQTIAGGSPNEQHIRDRLIALILRVAEEFTIDVTALPNIMIDHIGGADGVDLTEVLRAVQTARWSARGRTRVLEVECPHQAVQVALADHTRGIAEVLERIDVVALADRTLDVLHDLPTHVASDGLRPLSTPEGRPRYDNVGFRFRLDDDRVQELLMGEQLYGDPALAIRELYQNALDACRYRKARTEHLLHGGRPAAPWKGRIAFAQGVDDDGRPWLECRDNGVGMSERELSTVFSNAGARFADLPDFGEEQAAWEREQIHFFPNSRFGIGVLSYFMLGDEIEVSTARFSRDGELQPRLQVGIDGPGSLCRVRHVESNGESGTAVRIFLRTGISVSCVDLLTRLLWVSEVALTATDGSSSAEWLPGELSAKAPIGVRDPLDRHATETMLRRGEPRVRAVPSSVRNVSWCDGQGGILADGLWAGSAPYGRIVNLTGSLSPRLTIDRRRILAMDRDGVRELQFRAIPDLLAEKQGIFTLLWLGQLAEQDSDLADAIAQSVTDSGMTFPRAGGVTIEPGAVGVFPLDDALFSMSDFHRSLHDDTNRRPALRLGDWRLRSYLRAALVGGLRTTSDSPAVSPARPSDAVLLSARADGRGGWLDMSKRVPSRHVLVASIVLGWAPLRSSERLRELGASLADVAWPREPLTSDDQRLLRAELSSVAGHWSDLSNPVPASQPIAAGVALGWSPLRAAERLRELGARLPDVAWPNAPLTDDDQGLLTSEWHGRSRWLDLSEPVPFGHVVDACARLGWPPLRAARRLRELGAQLPDFSWPDAPLNQEDQLLLSRDRPGPDRWLDIAGPIRVGQVVAAAARLGWSPARVAQRLRELGAVPPNFPWPEAPLDTEDGRLLSREFGRTIHWLDLSDPLHAGEVMSAGARLGWSPLRAAGRLRELGADLPEFPWPEEPLNVEDQLFLKYAPHGPDDWLDLSKTVPAAYVLGCSVELGCSPQRLSDRLRELGAIVPDAAWPSAPLSREDQQLLTAESSGPIRWIDLSEPVLPGSVIEGSVALGWSPRRTADRLQALGAVLPDISWSDAPLSRDDQNLLRVRITGRPGWLNLAEPVSVGHVMGAAATLGWPPQQSAVRLRELGAELPEFTWQRTRLTRNDQVLLSMSLDGQAPWLDLEEPIDGGRLLPGLNHTGLPVARAAERLQQLGAKLPAYLTIVPEELPDT</sequence>
<dbReference type="PANTHER" id="PTHR22576:SF37">
    <property type="entry name" value="MUCOSA-ASSOCIATED LYMPHOID TISSUE LYMPHOMA TRANSLOCATION PROTEIN 1"/>
    <property type="match status" value="1"/>
</dbReference>
<feature type="domain" description="wHTH-Hsp90 Na associated" evidence="3">
    <location>
        <begin position="1427"/>
        <end position="1464"/>
    </location>
</feature>
<evidence type="ECO:0000259" key="1">
    <source>
        <dbReference type="Pfam" id="PF00656"/>
    </source>
</evidence>
<dbReference type="InterPro" id="IPR011600">
    <property type="entry name" value="Pept_C14_caspase"/>
</dbReference>
<dbReference type="InterPro" id="IPR029030">
    <property type="entry name" value="Caspase-like_dom_sf"/>
</dbReference>
<dbReference type="Pfam" id="PF00656">
    <property type="entry name" value="Peptidase_C14"/>
    <property type="match status" value="1"/>
</dbReference>
<feature type="domain" description="wHTH-Hsp90 Na associated" evidence="3">
    <location>
        <begin position="1477"/>
        <end position="1529"/>
    </location>
</feature>
<evidence type="ECO:0000259" key="2">
    <source>
        <dbReference type="Pfam" id="PF24401"/>
    </source>
</evidence>
<reference evidence="4 5" key="1">
    <citation type="submission" date="2024-10" db="EMBL/GenBank/DDBJ databases">
        <title>The Natural Products Discovery Center: Release of the First 8490 Sequenced Strains for Exploring Actinobacteria Biosynthetic Diversity.</title>
        <authorList>
            <person name="Kalkreuter E."/>
            <person name="Kautsar S.A."/>
            <person name="Yang D."/>
            <person name="Bader C.D."/>
            <person name="Teijaro C.N."/>
            <person name="Fluegel L."/>
            <person name="Davis C.M."/>
            <person name="Simpson J.R."/>
            <person name="Lauterbach L."/>
            <person name="Steele A.D."/>
            <person name="Gui C."/>
            <person name="Meng S."/>
            <person name="Li G."/>
            <person name="Viehrig K."/>
            <person name="Ye F."/>
            <person name="Su P."/>
            <person name="Kiefer A.F."/>
            <person name="Nichols A."/>
            <person name="Cepeda A.J."/>
            <person name="Yan W."/>
            <person name="Fan B."/>
            <person name="Jiang Y."/>
            <person name="Adhikari A."/>
            <person name="Zheng C.-J."/>
            <person name="Schuster L."/>
            <person name="Cowan T.M."/>
            <person name="Smanski M.J."/>
            <person name="Chevrette M.G."/>
            <person name="De Carvalho L.P.S."/>
            <person name="Shen B."/>
        </authorList>
    </citation>
    <scope>NUCLEOTIDE SEQUENCE [LARGE SCALE GENOMIC DNA]</scope>
    <source>
        <strain evidence="4 5">NPDC000087</strain>
    </source>
</reference>
<dbReference type="InterPro" id="IPR052039">
    <property type="entry name" value="Caspase-related_regulators"/>
</dbReference>